<evidence type="ECO:0000256" key="8">
    <source>
        <dbReference type="ARBA" id="ARBA00022833"/>
    </source>
</evidence>
<dbReference type="GO" id="GO:0004222">
    <property type="term" value="F:metalloendopeptidase activity"/>
    <property type="evidence" value="ECO:0007669"/>
    <property type="project" value="InterPro"/>
</dbReference>
<accession>A0A0R1KW80</accession>
<dbReference type="PANTHER" id="PTHR46986:SF1">
    <property type="entry name" value="ENDORIBONUCLEASE YBEY, CHLOROPLASTIC"/>
    <property type="match status" value="1"/>
</dbReference>
<dbReference type="GO" id="GO:0005737">
    <property type="term" value="C:cytoplasm"/>
    <property type="evidence" value="ECO:0007669"/>
    <property type="project" value="UniProtKB-SubCell"/>
</dbReference>
<sequence>MDLEIYDKTEKGVPEKDQKLIRDVLDFAGSYIHLADNTEMSVTLVNNDEIHQINKKYRGVDRATDVISFAIEDDNDDADDFPIVMDEELKEAIPENVGDIFVSVDKVAEQADYLGHSFERELGFLCVHGFLHLNGYDHMKKADADVMFPLQKEILNAYGLKR</sequence>
<dbReference type="SUPFAM" id="SSF55486">
    <property type="entry name" value="Metalloproteases ('zincins'), catalytic domain"/>
    <property type="match status" value="1"/>
</dbReference>
<name>A0A0R1KW80_9LACO</name>
<dbReference type="PATRIC" id="fig|1423808.3.peg.735"/>
<dbReference type="Proteomes" id="UP000051581">
    <property type="component" value="Unassembled WGS sequence"/>
</dbReference>
<gene>
    <name evidence="9" type="primary">ybeY</name>
    <name evidence="10" type="ORF">FD17_GL000731</name>
</gene>
<protein>
    <recommendedName>
        <fullName evidence="9">Endoribonuclease YbeY</fullName>
        <ecNumber evidence="9">3.1.-.-</ecNumber>
    </recommendedName>
</protein>
<dbReference type="AlphaFoldDB" id="A0A0R1KW80"/>
<evidence type="ECO:0000313" key="11">
    <source>
        <dbReference type="Proteomes" id="UP000051581"/>
    </source>
</evidence>
<feature type="binding site" evidence="9">
    <location>
        <position position="128"/>
    </location>
    <ligand>
        <name>Zn(2+)</name>
        <dbReference type="ChEBI" id="CHEBI:29105"/>
        <note>catalytic</note>
    </ligand>
</feature>
<comment type="similarity">
    <text evidence="1 9">Belongs to the endoribonuclease YbeY family.</text>
</comment>
<evidence type="ECO:0000256" key="1">
    <source>
        <dbReference type="ARBA" id="ARBA00010875"/>
    </source>
</evidence>
<keyword evidence="11" id="KW-1185">Reference proteome</keyword>
<evidence type="ECO:0000256" key="2">
    <source>
        <dbReference type="ARBA" id="ARBA00022517"/>
    </source>
</evidence>
<reference evidence="10 11" key="1">
    <citation type="journal article" date="2015" name="Genome Announc.">
        <title>Expanding the biotechnology potential of lactobacilli through comparative genomics of 213 strains and associated genera.</title>
        <authorList>
            <person name="Sun Z."/>
            <person name="Harris H.M."/>
            <person name="McCann A."/>
            <person name="Guo C."/>
            <person name="Argimon S."/>
            <person name="Zhang W."/>
            <person name="Yang X."/>
            <person name="Jeffery I.B."/>
            <person name="Cooney J.C."/>
            <person name="Kagawa T.F."/>
            <person name="Liu W."/>
            <person name="Song Y."/>
            <person name="Salvetti E."/>
            <person name="Wrobel A."/>
            <person name="Rasinkangas P."/>
            <person name="Parkhill J."/>
            <person name="Rea M.C."/>
            <person name="O'Sullivan O."/>
            <person name="Ritari J."/>
            <person name="Douillard F.P."/>
            <person name="Paul Ross R."/>
            <person name="Yang R."/>
            <person name="Briner A.E."/>
            <person name="Felis G.E."/>
            <person name="de Vos W.M."/>
            <person name="Barrangou R."/>
            <person name="Klaenhammer T.R."/>
            <person name="Caufield P.W."/>
            <person name="Cui Y."/>
            <person name="Zhang H."/>
            <person name="O'Toole P.W."/>
        </authorList>
    </citation>
    <scope>NUCLEOTIDE SEQUENCE [LARGE SCALE GENOMIC DNA]</scope>
    <source>
        <strain evidence="10 11">DSM 19904</strain>
    </source>
</reference>
<dbReference type="PANTHER" id="PTHR46986">
    <property type="entry name" value="ENDORIBONUCLEASE YBEY, CHLOROPLASTIC"/>
    <property type="match status" value="1"/>
</dbReference>
<keyword evidence="6 9" id="KW-0255">Endonuclease</keyword>
<keyword evidence="10" id="KW-0482">Metalloprotease</keyword>
<dbReference type="RefSeq" id="WP_057825684.1">
    <property type="nucleotide sequence ID" value="NZ_AZEA01000014.1"/>
</dbReference>
<dbReference type="Pfam" id="PF02130">
    <property type="entry name" value="YbeY"/>
    <property type="match status" value="1"/>
</dbReference>
<keyword evidence="7 9" id="KW-0378">Hydrolase</keyword>
<evidence type="ECO:0000256" key="6">
    <source>
        <dbReference type="ARBA" id="ARBA00022759"/>
    </source>
</evidence>
<dbReference type="NCBIfam" id="TIGR00043">
    <property type="entry name" value="rRNA maturation RNase YbeY"/>
    <property type="match status" value="1"/>
</dbReference>
<evidence type="ECO:0000256" key="3">
    <source>
        <dbReference type="ARBA" id="ARBA00022552"/>
    </source>
</evidence>
<comment type="function">
    <text evidence="9">Single strand-specific metallo-endoribonuclease involved in late-stage 70S ribosome quality control and in maturation of the 3' terminus of the 16S rRNA.</text>
</comment>
<evidence type="ECO:0000256" key="4">
    <source>
        <dbReference type="ARBA" id="ARBA00022722"/>
    </source>
</evidence>
<comment type="subcellular location">
    <subcellularLocation>
        <location evidence="9">Cytoplasm</location>
    </subcellularLocation>
</comment>
<keyword evidence="10" id="KW-0645">Protease</keyword>
<comment type="cofactor">
    <cofactor evidence="9">
        <name>Zn(2+)</name>
        <dbReference type="ChEBI" id="CHEBI:29105"/>
    </cofactor>
    <text evidence="9">Binds 1 zinc ion.</text>
</comment>
<keyword evidence="4 9" id="KW-0540">Nuclease</keyword>
<evidence type="ECO:0000256" key="9">
    <source>
        <dbReference type="HAMAP-Rule" id="MF_00009"/>
    </source>
</evidence>
<dbReference type="GO" id="GO:0004521">
    <property type="term" value="F:RNA endonuclease activity"/>
    <property type="evidence" value="ECO:0007669"/>
    <property type="project" value="UniProtKB-UniRule"/>
</dbReference>
<dbReference type="Gene3D" id="3.40.390.30">
    <property type="entry name" value="Metalloproteases ('zincins'), catalytic domain"/>
    <property type="match status" value="1"/>
</dbReference>
<dbReference type="OrthoDB" id="9807740at2"/>
<keyword evidence="9" id="KW-0963">Cytoplasm</keyword>
<keyword evidence="2 9" id="KW-0690">Ribosome biogenesis</keyword>
<dbReference type="EC" id="3.1.-.-" evidence="9"/>
<feature type="binding site" evidence="9">
    <location>
        <position position="138"/>
    </location>
    <ligand>
        <name>Zn(2+)</name>
        <dbReference type="ChEBI" id="CHEBI:29105"/>
        <note>catalytic</note>
    </ligand>
</feature>
<dbReference type="GO" id="GO:0008270">
    <property type="term" value="F:zinc ion binding"/>
    <property type="evidence" value="ECO:0007669"/>
    <property type="project" value="UniProtKB-UniRule"/>
</dbReference>
<dbReference type="EMBL" id="AZEA01000014">
    <property type="protein sequence ID" value="KRK87903.1"/>
    <property type="molecule type" value="Genomic_DNA"/>
</dbReference>
<dbReference type="PROSITE" id="PS01306">
    <property type="entry name" value="UPF0054"/>
    <property type="match status" value="1"/>
</dbReference>
<evidence type="ECO:0000313" key="10">
    <source>
        <dbReference type="EMBL" id="KRK87903.1"/>
    </source>
</evidence>
<organism evidence="10 11">
    <name type="scientific">Lentilactobacillus sunkii DSM 19904</name>
    <dbReference type="NCBI Taxonomy" id="1423808"/>
    <lineage>
        <taxon>Bacteria</taxon>
        <taxon>Bacillati</taxon>
        <taxon>Bacillota</taxon>
        <taxon>Bacilli</taxon>
        <taxon>Lactobacillales</taxon>
        <taxon>Lactobacillaceae</taxon>
        <taxon>Lentilactobacillus</taxon>
    </lineage>
</organism>
<dbReference type="InterPro" id="IPR002036">
    <property type="entry name" value="YbeY"/>
</dbReference>
<dbReference type="GO" id="GO:0006364">
    <property type="term" value="P:rRNA processing"/>
    <property type="evidence" value="ECO:0007669"/>
    <property type="project" value="UniProtKB-UniRule"/>
</dbReference>
<keyword evidence="3 9" id="KW-0698">rRNA processing</keyword>
<dbReference type="InterPro" id="IPR020549">
    <property type="entry name" value="YbeY_CS"/>
</dbReference>
<dbReference type="HAMAP" id="MF_00009">
    <property type="entry name" value="Endoribonucl_YbeY"/>
    <property type="match status" value="1"/>
</dbReference>
<comment type="caution">
    <text evidence="10">The sequence shown here is derived from an EMBL/GenBank/DDBJ whole genome shotgun (WGS) entry which is preliminary data.</text>
</comment>
<evidence type="ECO:0000256" key="7">
    <source>
        <dbReference type="ARBA" id="ARBA00022801"/>
    </source>
</evidence>
<keyword evidence="5 9" id="KW-0479">Metal-binding</keyword>
<proteinExistence type="inferred from homology"/>
<feature type="binding site" evidence="9">
    <location>
        <position position="132"/>
    </location>
    <ligand>
        <name>Zn(2+)</name>
        <dbReference type="ChEBI" id="CHEBI:29105"/>
        <note>catalytic</note>
    </ligand>
</feature>
<dbReference type="GO" id="GO:0006508">
    <property type="term" value="P:proteolysis"/>
    <property type="evidence" value="ECO:0007669"/>
    <property type="project" value="UniProtKB-KW"/>
</dbReference>
<keyword evidence="8 9" id="KW-0862">Zinc</keyword>
<evidence type="ECO:0000256" key="5">
    <source>
        <dbReference type="ARBA" id="ARBA00022723"/>
    </source>
</evidence>
<dbReference type="InterPro" id="IPR023091">
    <property type="entry name" value="MetalPrtase_cat_dom_sf_prd"/>
</dbReference>